<dbReference type="CDD" id="cd02440">
    <property type="entry name" value="AdoMet_MTases"/>
    <property type="match status" value="1"/>
</dbReference>
<dbReference type="GO" id="GO:0008270">
    <property type="term" value="F:zinc ion binding"/>
    <property type="evidence" value="ECO:0007669"/>
    <property type="project" value="UniProtKB-KW"/>
</dbReference>
<evidence type="ECO:0000256" key="4">
    <source>
        <dbReference type="ARBA" id="ARBA00022490"/>
    </source>
</evidence>
<feature type="region of interest" description="Disordered" evidence="17">
    <location>
        <begin position="1"/>
        <end position="45"/>
    </location>
</feature>
<dbReference type="PANTHER" id="PTHR11006:SF116">
    <property type="entry name" value="PROTEIN METHYLTRANSFERASE"/>
    <property type="match status" value="1"/>
</dbReference>
<dbReference type="InterPro" id="IPR029063">
    <property type="entry name" value="SAM-dependent_MTases_sf"/>
</dbReference>
<comment type="catalytic activity">
    <reaction evidence="13">
        <text>L-arginyl-[protein] + 2 S-adenosyl-L-methionine = N(omega),N(omega)-dimethyl-L-arginyl-[protein] + 2 S-adenosyl-L-homocysteine + 2 H(+)</text>
        <dbReference type="Rhea" id="RHEA:48096"/>
        <dbReference type="Rhea" id="RHEA-COMP:10532"/>
        <dbReference type="Rhea" id="RHEA-COMP:11991"/>
        <dbReference type="ChEBI" id="CHEBI:15378"/>
        <dbReference type="ChEBI" id="CHEBI:29965"/>
        <dbReference type="ChEBI" id="CHEBI:57856"/>
        <dbReference type="ChEBI" id="CHEBI:59789"/>
        <dbReference type="ChEBI" id="CHEBI:61897"/>
        <dbReference type="EC" id="2.1.1.319"/>
    </reaction>
    <physiologicalReaction direction="left-to-right" evidence="13">
        <dbReference type="Rhea" id="RHEA:48097"/>
    </physiologicalReaction>
</comment>
<evidence type="ECO:0000256" key="8">
    <source>
        <dbReference type="ARBA" id="ARBA00022691"/>
    </source>
</evidence>
<keyword evidence="5" id="KW-0597">Phosphoprotein</keyword>
<dbReference type="SUPFAM" id="SSF53335">
    <property type="entry name" value="S-adenosyl-L-methionine-dependent methyltransferases"/>
    <property type="match status" value="1"/>
</dbReference>
<dbReference type="GO" id="GO:0042054">
    <property type="term" value="F:histone methyltransferase activity"/>
    <property type="evidence" value="ECO:0007669"/>
    <property type="project" value="TreeGrafter"/>
</dbReference>
<comment type="subcellular location">
    <subcellularLocation>
        <location evidence="2">Cytoplasm</location>
        <location evidence="2">Cytosol</location>
    </subcellularLocation>
    <subcellularLocation>
        <location evidence="1">Nucleus</location>
    </subcellularLocation>
</comment>
<keyword evidence="6 15" id="KW-0489">Methyltransferase</keyword>
<evidence type="ECO:0000256" key="17">
    <source>
        <dbReference type="SAM" id="MobiDB-lite"/>
    </source>
</evidence>
<evidence type="ECO:0000259" key="19">
    <source>
        <dbReference type="Pfam" id="PF21137"/>
    </source>
</evidence>
<name>A0A507R180_MONPU</name>
<keyword evidence="22" id="KW-1185">Reference proteome</keyword>
<evidence type="ECO:0000256" key="12">
    <source>
        <dbReference type="ARBA" id="ARBA00023242"/>
    </source>
</evidence>
<evidence type="ECO:0000256" key="13">
    <source>
        <dbReference type="ARBA" id="ARBA00047384"/>
    </source>
</evidence>
<feature type="domain" description="Protein arginine N-methyltransferase" evidence="20">
    <location>
        <begin position="353"/>
        <end position="535"/>
    </location>
</feature>
<dbReference type="Pfam" id="PF22528">
    <property type="entry name" value="PRMT_C"/>
    <property type="match status" value="1"/>
</dbReference>
<feature type="compositionally biased region" description="Polar residues" evidence="17">
    <location>
        <begin position="16"/>
        <end position="29"/>
    </location>
</feature>
<keyword evidence="8 15" id="KW-0949">S-adenosyl-L-methionine</keyword>
<evidence type="ECO:0000259" key="18">
    <source>
        <dbReference type="Pfam" id="PF13649"/>
    </source>
</evidence>
<dbReference type="SUPFAM" id="SSF57667">
    <property type="entry name" value="beta-beta-alpha zinc fingers"/>
    <property type="match status" value="1"/>
</dbReference>
<dbReference type="STRING" id="5098.A0A507R180"/>
<dbReference type="InterPro" id="IPR041698">
    <property type="entry name" value="Methyltransf_25"/>
</dbReference>
<dbReference type="EC" id="2.1.1.319" evidence="3"/>
<keyword evidence="10" id="KW-0863">Zinc-finger</keyword>
<dbReference type="Gene3D" id="3.40.50.150">
    <property type="entry name" value="Vaccinia Virus protein VP39"/>
    <property type="match status" value="1"/>
</dbReference>
<gene>
    <name evidence="21" type="ORF">MPDQ_003456</name>
</gene>
<dbReference type="FunFam" id="2.70.160.11:FF:000016">
    <property type="entry name" value="Protein arginine methyltransferase RmtB"/>
    <property type="match status" value="1"/>
</dbReference>
<evidence type="ECO:0000256" key="11">
    <source>
        <dbReference type="ARBA" id="ARBA00022833"/>
    </source>
</evidence>
<evidence type="ECO:0000256" key="9">
    <source>
        <dbReference type="ARBA" id="ARBA00022723"/>
    </source>
</evidence>
<dbReference type="Gene3D" id="2.70.160.11">
    <property type="entry name" value="Hnrnp arginine n-methyltransferase1"/>
    <property type="match status" value="1"/>
</dbReference>
<evidence type="ECO:0000256" key="10">
    <source>
        <dbReference type="ARBA" id="ARBA00022771"/>
    </source>
</evidence>
<feature type="compositionally biased region" description="Basic and acidic residues" evidence="17">
    <location>
        <begin position="1"/>
        <end position="15"/>
    </location>
</feature>
<dbReference type="AlphaFoldDB" id="A0A507R180"/>
<evidence type="ECO:0000259" key="20">
    <source>
        <dbReference type="Pfam" id="PF22528"/>
    </source>
</evidence>
<dbReference type="InterPro" id="IPR055135">
    <property type="entry name" value="PRMT_dom"/>
</dbReference>
<evidence type="ECO:0000256" key="3">
    <source>
        <dbReference type="ARBA" id="ARBA00011925"/>
    </source>
</evidence>
<dbReference type="GO" id="GO:0005829">
    <property type="term" value="C:cytosol"/>
    <property type="evidence" value="ECO:0007669"/>
    <property type="project" value="UniProtKB-SubCell"/>
</dbReference>
<keyword evidence="16" id="KW-0175">Coiled coil</keyword>
<feature type="domain" description="Methyltransferase" evidence="18">
    <location>
        <begin position="250"/>
        <end position="347"/>
    </location>
</feature>
<dbReference type="InterPro" id="IPR036236">
    <property type="entry name" value="Znf_C2H2_sf"/>
</dbReference>
<feature type="coiled-coil region" evidence="16">
    <location>
        <begin position="148"/>
        <end position="182"/>
    </location>
</feature>
<dbReference type="PANTHER" id="PTHR11006">
    <property type="entry name" value="PROTEIN ARGININE N-METHYLTRANSFERASE"/>
    <property type="match status" value="1"/>
</dbReference>
<organism evidence="21 22">
    <name type="scientific">Monascus purpureus</name>
    <name type="common">Red mold</name>
    <name type="synonym">Monascus anka</name>
    <dbReference type="NCBI Taxonomy" id="5098"/>
    <lineage>
        <taxon>Eukaryota</taxon>
        <taxon>Fungi</taxon>
        <taxon>Dikarya</taxon>
        <taxon>Ascomycota</taxon>
        <taxon>Pezizomycotina</taxon>
        <taxon>Eurotiomycetes</taxon>
        <taxon>Eurotiomycetidae</taxon>
        <taxon>Eurotiales</taxon>
        <taxon>Aspergillaceae</taxon>
        <taxon>Monascus</taxon>
    </lineage>
</organism>
<accession>A0A507R180</accession>
<dbReference type="InterPro" id="IPR049482">
    <property type="entry name" value="ANM3-like_C2H2_Zf"/>
</dbReference>
<dbReference type="FunFam" id="3.40.50.150:FF:000034">
    <property type="entry name" value="Protein arginine N-methyltransferase 3"/>
    <property type="match status" value="1"/>
</dbReference>
<keyword evidence="7 15" id="KW-0808">Transferase</keyword>
<evidence type="ECO:0000256" key="7">
    <source>
        <dbReference type="ARBA" id="ARBA00022679"/>
    </source>
</evidence>
<keyword evidence="11" id="KW-0862">Zinc</keyword>
<proteinExistence type="predicted"/>
<dbReference type="GO" id="GO:0035242">
    <property type="term" value="F:protein-arginine omega-N asymmetric methyltransferase activity"/>
    <property type="evidence" value="ECO:0007669"/>
    <property type="project" value="UniProtKB-EC"/>
</dbReference>
<evidence type="ECO:0000256" key="6">
    <source>
        <dbReference type="ARBA" id="ARBA00022603"/>
    </source>
</evidence>
<dbReference type="InterPro" id="IPR025799">
    <property type="entry name" value="Arg_MeTrfase"/>
</dbReference>
<feature type="compositionally biased region" description="Acidic residues" evidence="17">
    <location>
        <begin position="31"/>
        <end position="42"/>
    </location>
</feature>
<evidence type="ECO:0000256" key="15">
    <source>
        <dbReference type="PROSITE-ProRule" id="PRU01015"/>
    </source>
</evidence>
<feature type="domain" description="Protein arginine N-methyltransferase 3-like C2H2 zinc finger" evidence="19">
    <location>
        <begin position="78"/>
        <end position="118"/>
    </location>
</feature>
<evidence type="ECO:0000256" key="5">
    <source>
        <dbReference type="ARBA" id="ARBA00022553"/>
    </source>
</evidence>
<dbReference type="GO" id="GO:0032259">
    <property type="term" value="P:methylation"/>
    <property type="evidence" value="ECO:0007669"/>
    <property type="project" value="UniProtKB-KW"/>
</dbReference>
<reference evidence="21 22" key="1">
    <citation type="submission" date="2019-06" db="EMBL/GenBank/DDBJ databases">
        <title>Wine fermentation using esterase from Monascus purpureus.</title>
        <authorList>
            <person name="Geng C."/>
            <person name="Zhang Y."/>
        </authorList>
    </citation>
    <scope>NUCLEOTIDE SEQUENCE [LARGE SCALE GENOMIC DNA]</scope>
    <source>
        <strain evidence="21">HQ1</strain>
    </source>
</reference>
<evidence type="ECO:0000313" key="21">
    <source>
        <dbReference type="EMBL" id="TQB75203.1"/>
    </source>
</evidence>
<keyword evidence="4" id="KW-0963">Cytoplasm</keyword>
<keyword evidence="9" id="KW-0479">Metal-binding</keyword>
<comment type="catalytic activity">
    <reaction evidence="14">
        <text>L-arginyl-[protein] + S-adenosyl-L-methionine = N(omega)-methyl-L-arginyl-[protein] + S-adenosyl-L-homocysteine + H(+)</text>
        <dbReference type="Rhea" id="RHEA:48100"/>
        <dbReference type="Rhea" id="RHEA-COMP:10532"/>
        <dbReference type="Rhea" id="RHEA-COMP:11990"/>
        <dbReference type="ChEBI" id="CHEBI:15378"/>
        <dbReference type="ChEBI" id="CHEBI:29965"/>
        <dbReference type="ChEBI" id="CHEBI:57856"/>
        <dbReference type="ChEBI" id="CHEBI:59789"/>
        <dbReference type="ChEBI" id="CHEBI:65280"/>
    </reaction>
    <physiologicalReaction direction="left-to-right" evidence="14">
        <dbReference type="Rhea" id="RHEA:48101"/>
    </physiologicalReaction>
</comment>
<dbReference type="Proteomes" id="UP000319663">
    <property type="component" value="Unassembled WGS sequence"/>
</dbReference>
<dbReference type="GO" id="GO:0005634">
    <property type="term" value="C:nucleus"/>
    <property type="evidence" value="ECO:0007669"/>
    <property type="project" value="UniProtKB-SubCell"/>
</dbReference>
<sequence length="547" mass="61250">MPPSSDHRPLDDVADSHSTASSEDSQVSSEEGWEDVEPEDDSQPVVGLFTDKVYPDVRSMLRETLDKFSFDLRGIRKELDFMGTVKLVNYIRSQVKAGNMSPDVSSKEVFEDDVYLKPVLEDDALLYSLDDVDSEGDAEAKPSETSGAAGAEHRILELQEELERLQDQFSQYKIAVQRSMEEQLSKEDEKLASAGPSAKTLKKIEDADSDYFSSYSFNAIHETMLKDTVRTDAYRDFIYDNKHLFKDKVVLDVGCGTGILSMFCAKAGAKMVISVDNSNIIDRARENVYENGLGDVITCIRGKIEEVSLPVSQVDIIVSEWMGYCLLFEAMFDSVIYARDRYLAPGGLMVPSHATLRIAPFADPDFIASHISFWNSVYGFNMSSMLTNIYDEALVRDIPASSIAADSAVFVQLPLHTVTVDQLSFLTDFKVTLRQDIDSLDGWAIWFDIFFMPSCESTIPDDAVPSQMKNKGFVAFTTGPDGPETHWQQGLFLIDHGKNKASQLKNGQVITGRVGYQKKGEKSRSLDITIQWDAQTREKGSQHWYLQ</sequence>
<evidence type="ECO:0000256" key="14">
    <source>
        <dbReference type="ARBA" id="ARBA00049303"/>
    </source>
</evidence>
<comment type="caution">
    <text evidence="21">The sequence shown here is derived from an EMBL/GenBank/DDBJ whole genome shotgun (WGS) entry which is preliminary data.</text>
</comment>
<dbReference type="Pfam" id="PF21137">
    <property type="entry name" value="ANM3_C2H2_Zf"/>
    <property type="match status" value="1"/>
</dbReference>
<evidence type="ECO:0000256" key="2">
    <source>
        <dbReference type="ARBA" id="ARBA00004514"/>
    </source>
</evidence>
<evidence type="ECO:0000256" key="1">
    <source>
        <dbReference type="ARBA" id="ARBA00004123"/>
    </source>
</evidence>
<evidence type="ECO:0000313" key="22">
    <source>
        <dbReference type="Proteomes" id="UP000319663"/>
    </source>
</evidence>
<dbReference type="Pfam" id="PF13649">
    <property type="entry name" value="Methyltransf_25"/>
    <property type="match status" value="1"/>
</dbReference>
<dbReference type="EMBL" id="VIFY01000022">
    <property type="protein sequence ID" value="TQB75203.1"/>
    <property type="molecule type" value="Genomic_DNA"/>
</dbReference>
<keyword evidence="12" id="KW-0539">Nucleus</keyword>
<dbReference type="PROSITE" id="PS51678">
    <property type="entry name" value="SAM_MT_PRMT"/>
    <property type="match status" value="1"/>
</dbReference>
<protein>
    <recommendedName>
        <fullName evidence="3">type I protein arginine methyltransferase</fullName>
        <ecNumber evidence="3">2.1.1.319</ecNumber>
    </recommendedName>
</protein>
<evidence type="ECO:0000256" key="16">
    <source>
        <dbReference type="SAM" id="Coils"/>
    </source>
</evidence>